<organism evidence="2 3">
    <name type="scientific">Candidatus Nitrospira neomarina</name>
    <dbReference type="NCBI Taxonomy" id="3020899"/>
    <lineage>
        <taxon>Bacteria</taxon>
        <taxon>Pseudomonadati</taxon>
        <taxon>Nitrospirota</taxon>
        <taxon>Nitrospiria</taxon>
        <taxon>Nitrospirales</taxon>
        <taxon>Nitrospiraceae</taxon>
        <taxon>Nitrospira</taxon>
    </lineage>
</organism>
<evidence type="ECO:0000313" key="2">
    <source>
        <dbReference type="EMBL" id="WNM63289.1"/>
    </source>
</evidence>
<gene>
    <name evidence="2" type="ORF">PQG83_05915</name>
</gene>
<dbReference type="Proteomes" id="UP001302494">
    <property type="component" value="Chromosome"/>
</dbReference>
<dbReference type="EMBL" id="CP116968">
    <property type="protein sequence ID" value="WNM63289.1"/>
    <property type="molecule type" value="Genomic_DNA"/>
</dbReference>
<sequence>MNEEMGTGDLIIGIVAAIGVVILVVVFIVVVKNVLLKKDSDLQ</sequence>
<keyword evidence="1" id="KW-0472">Membrane</keyword>
<accession>A0AA96GSJ5</accession>
<feature type="transmembrane region" description="Helical" evidence="1">
    <location>
        <begin position="12"/>
        <end position="35"/>
    </location>
</feature>
<keyword evidence="1" id="KW-1133">Transmembrane helix</keyword>
<reference evidence="2 3" key="1">
    <citation type="submission" date="2023-01" db="EMBL/GenBank/DDBJ databases">
        <title>Cultivation and genomic characterization of new, ubiquitous marine nitrite-oxidizing bacteria from the Nitrospirales.</title>
        <authorList>
            <person name="Mueller A.J."/>
            <person name="Daebeler A."/>
            <person name="Herbold C.W."/>
            <person name="Kirkegaard R.H."/>
            <person name="Daims H."/>
        </authorList>
    </citation>
    <scope>NUCLEOTIDE SEQUENCE [LARGE SCALE GENOMIC DNA]</scope>
    <source>
        <strain evidence="2 3">DK</strain>
    </source>
</reference>
<evidence type="ECO:0000256" key="1">
    <source>
        <dbReference type="SAM" id="Phobius"/>
    </source>
</evidence>
<dbReference type="RefSeq" id="WP_312747775.1">
    <property type="nucleotide sequence ID" value="NZ_CP116968.1"/>
</dbReference>
<name>A0AA96GSJ5_9BACT</name>
<dbReference type="AlphaFoldDB" id="A0AA96GSJ5"/>
<evidence type="ECO:0000313" key="3">
    <source>
        <dbReference type="Proteomes" id="UP001302494"/>
    </source>
</evidence>
<keyword evidence="3" id="KW-1185">Reference proteome</keyword>
<dbReference type="KEGG" id="nneo:PQG83_05915"/>
<proteinExistence type="predicted"/>
<protein>
    <submittedName>
        <fullName evidence="2">Uncharacterized protein</fullName>
    </submittedName>
</protein>
<keyword evidence="1" id="KW-0812">Transmembrane</keyword>